<feature type="signal peptide" evidence="2">
    <location>
        <begin position="1"/>
        <end position="16"/>
    </location>
</feature>
<dbReference type="InterPro" id="IPR023549">
    <property type="entry name" value="Subtilisin_inhibitor"/>
</dbReference>
<proteinExistence type="predicted"/>
<dbReference type="InterPro" id="IPR000691">
    <property type="entry name" value="Prot_inh_I16_SSI"/>
</dbReference>
<dbReference type="SUPFAM" id="SSF55399">
    <property type="entry name" value="Subtilisin inhibitor"/>
    <property type="match status" value="1"/>
</dbReference>
<reference evidence="4 5" key="1">
    <citation type="submission" date="2016-07" db="EMBL/GenBank/DDBJ databases">
        <title>Pervasive Adenine N6-methylation of Active Genes in Fungi.</title>
        <authorList>
            <consortium name="DOE Joint Genome Institute"/>
            <person name="Mondo S.J."/>
            <person name="Dannebaum R.O."/>
            <person name="Kuo R.C."/>
            <person name="Labutti K."/>
            <person name="Haridas S."/>
            <person name="Kuo A."/>
            <person name="Salamov A."/>
            <person name="Ahrendt S.R."/>
            <person name="Lipzen A."/>
            <person name="Sullivan W."/>
            <person name="Andreopoulos W.B."/>
            <person name="Clum A."/>
            <person name="Lindquist E."/>
            <person name="Daum C."/>
            <person name="Ramamoorthy G.K."/>
            <person name="Gryganskyi A."/>
            <person name="Culley D."/>
            <person name="Magnuson J.K."/>
            <person name="James T.Y."/>
            <person name="O'Malley M.A."/>
            <person name="Stajich J.E."/>
            <person name="Spatafora J.W."/>
            <person name="Visel A."/>
            <person name="Grigoriev I.V."/>
        </authorList>
    </citation>
    <scope>NUCLEOTIDE SEQUENCE [LARGE SCALE GENOMIC DNA]</scope>
    <source>
        <strain evidence="4 5">CBS 931.73</strain>
    </source>
</reference>
<sequence>MKSLSIILLYPLVLEAATPPTKGPAHYTLAIYSGSSPSGQRLSQVVLDCHPMGGTHPHSAQACSALDKANGYFDKLSSNGAFCTDNFEPITATAEGNGYGHPTHFTKTYSNRCALVSESDGVFDI</sequence>
<keyword evidence="5" id="KW-1185">Reference proteome</keyword>
<dbReference type="GO" id="GO:0004867">
    <property type="term" value="F:serine-type endopeptidase inhibitor activity"/>
    <property type="evidence" value="ECO:0007669"/>
    <property type="project" value="InterPro"/>
</dbReference>
<keyword evidence="2" id="KW-0732">Signal</keyword>
<evidence type="ECO:0000259" key="3">
    <source>
        <dbReference type="Pfam" id="PF00720"/>
    </source>
</evidence>
<feature type="chain" id="PRO_5012666137" evidence="2">
    <location>
        <begin position="17"/>
        <end position="125"/>
    </location>
</feature>
<dbReference type="Gene3D" id="3.30.350.10">
    <property type="entry name" value="Subtilisin inhibitor-like"/>
    <property type="match status" value="1"/>
</dbReference>
<dbReference type="AlphaFoldDB" id="A0A1Y1ZBL2"/>
<evidence type="ECO:0000256" key="2">
    <source>
        <dbReference type="SAM" id="SignalP"/>
    </source>
</evidence>
<evidence type="ECO:0000313" key="4">
    <source>
        <dbReference type="EMBL" id="ORY07640.1"/>
    </source>
</evidence>
<dbReference type="EMBL" id="MCFE01000007">
    <property type="protein sequence ID" value="ORY07640.1"/>
    <property type="molecule type" value="Genomic_DNA"/>
</dbReference>
<dbReference type="Pfam" id="PF00720">
    <property type="entry name" value="SSI"/>
    <property type="match status" value="1"/>
</dbReference>
<dbReference type="PRINTS" id="PR00294">
    <property type="entry name" value="SSBTLNINHBTR"/>
</dbReference>
<protein>
    <submittedName>
        <fullName evidence="4">Subtilisin inhibitor</fullName>
    </submittedName>
</protein>
<name>A0A1Y1ZBL2_9FUNG</name>
<dbReference type="InterPro" id="IPR036819">
    <property type="entry name" value="Subtilisin_inhibitor-like_sf"/>
</dbReference>
<comment type="caution">
    <text evidence="4">The sequence shown here is derived from an EMBL/GenBank/DDBJ whole genome shotgun (WGS) entry which is preliminary data.</text>
</comment>
<dbReference type="InParanoid" id="A0A1Y1ZBL2"/>
<organism evidence="4 5">
    <name type="scientific">Basidiobolus meristosporus CBS 931.73</name>
    <dbReference type="NCBI Taxonomy" id="1314790"/>
    <lineage>
        <taxon>Eukaryota</taxon>
        <taxon>Fungi</taxon>
        <taxon>Fungi incertae sedis</taxon>
        <taxon>Zoopagomycota</taxon>
        <taxon>Entomophthoromycotina</taxon>
        <taxon>Basidiobolomycetes</taxon>
        <taxon>Basidiobolales</taxon>
        <taxon>Basidiobolaceae</taxon>
        <taxon>Basidiobolus</taxon>
    </lineage>
</organism>
<evidence type="ECO:0000313" key="5">
    <source>
        <dbReference type="Proteomes" id="UP000193498"/>
    </source>
</evidence>
<comment type="subunit">
    <text evidence="1">Homodimer.</text>
</comment>
<dbReference type="Proteomes" id="UP000193498">
    <property type="component" value="Unassembled WGS sequence"/>
</dbReference>
<evidence type="ECO:0000256" key="1">
    <source>
        <dbReference type="ARBA" id="ARBA00011738"/>
    </source>
</evidence>
<gene>
    <name evidence="4" type="ORF">K493DRAFT_389283</name>
</gene>
<accession>A0A1Y1ZBL2</accession>
<feature type="domain" description="Subtilisin inhibitor" evidence="3">
    <location>
        <begin position="25"/>
        <end position="111"/>
    </location>
</feature>